<keyword evidence="2" id="KW-1185">Reference proteome</keyword>
<protein>
    <submittedName>
        <fullName evidence="1">Uncharacterized protein</fullName>
    </submittedName>
</protein>
<gene>
    <name evidence="1" type="ORF">POPTR_002G111766v4</name>
</gene>
<dbReference type="Proteomes" id="UP000006729">
    <property type="component" value="Chromosome 2"/>
</dbReference>
<evidence type="ECO:0000313" key="1">
    <source>
        <dbReference type="EMBL" id="KAI9399555.1"/>
    </source>
</evidence>
<comment type="caution">
    <text evidence="1">The sequence shown here is derived from an EMBL/GenBank/DDBJ whole genome shotgun (WGS) entry which is preliminary data.</text>
</comment>
<dbReference type="EMBL" id="CM009291">
    <property type="protein sequence ID" value="KAI9399555.1"/>
    <property type="molecule type" value="Genomic_DNA"/>
</dbReference>
<proteinExistence type="predicted"/>
<evidence type="ECO:0000313" key="2">
    <source>
        <dbReference type="Proteomes" id="UP000006729"/>
    </source>
</evidence>
<name>A0ACC0TDT7_POPTR</name>
<organism evidence="1 2">
    <name type="scientific">Populus trichocarpa</name>
    <name type="common">Western balsam poplar</name>
    <name type="synonym">Populus balsamifera subsp. trichocarpa</name>
    <dbReference type="NCBI Taxonomy" id="3694"/>
    <lineage>
        <taxon>Eukaryota</taxon>
        <taxon>Viridiplantae</taxon>
        <taxon>Streptophyta</taxon>
        <taxon>Embryophyta</taxon>
        <taxon>Tracheophyta</taxon>
        <taxon>Spermatophyta</taxon>
        <taxon>Magnoliopsida</taxon>
        <taxon>eudicotyledons</taxon>
        <taxon>Gunneridae</taxon>
        <taxon>Pentapetalae</taxon>
        <taxon>rosids</taxon>
        <taxon>fabids</taxon>
        <taxon>Malpighiales</taxon>
        <taxon>Salicaceae</taxon>
        <taxon>Saliceae</taxon>
        <taxon>Populus</taxon>
    </lineage>
</organism>
<accession>A0ACC0TDT7</accession>
<reference evidence="1 2" key="1">
    <citation type="journal article" date="2006" name="Science">
        <title>The genome of black cottonwood, Populus trichocarpa (Torr. &amp; Gray).</title>
        <authorList>
            <person name="Tuskan G.A."/>
            <person name="Difazio S."/>
            <person name="Jansson S."/>
            <person name="Bohlmann J."/>
            <person name="Grigoriev I."/>
            <person name="Hellsten U."/>
            <person name="Putnam N."/>
            <person name="Ralph S."/>
            <person name="Rombauts S."/>
            <person name="Salamov A."/>
            <person name="Schein J."/>
            <person name="Sterck L."/>
            <person name="Aerts A."/>
            <person name="Bhalerao R.R."/>
            <person name="Bhalerao R.P."/>
            <person name="Blaudez D."/>
            <person name="Boerjan W."/>
            <person name="Brun A."/>
            <person name="Brunner A."/>
            <person name="Busov V."/>
            <person name="Campbell M."/>
            <person name="Carlson J."/>
            <person name="Chalot M."/>
            <person name="Chapman J."/>
            <person name="Chen G.L."/>
            <person name="Cooper D."/>
            <person name="Coutinho P.M."/>
            <person name="Couturier J."/>
            <person name="Covert S."/>
            <person name="Cronk Q."/>
            <person name="Cunningham R."/>
            <person name="Davis J."/>
            <person name="Degroeve S."/>
            <person name="Dejardin A."/>
            <person name="Depamphilis C."/>
            <person name="Detter J."/>
            <person name="Dirks B."/>
            <person name="Dubchak I."/>
            <person name="Duplessis S."/>
            <person name="Ehlting J."/>
            <person name="Ellis B."/>
            <person name="Gendler K."/>
            <person name="Goodstein D."/>
            <person name="Gribskov M."/>
            <person name="Grimwood J."/>
            <person name="Groover A."/>
            <person name="Gunter L."/>
            <person name="Hamberger B."/>
            <person name="Heinze B."/>
            <person name="Helariutta Y."/>
            <person name="Henrissat B."/>
            <person name="Holligan D."/>
            <person name="Holt R."/>
            <person name="Huang W."/>
            <person name="Islam-Faridi N."/>
            <person name="Jones S."/>
            <person name="Jones-Rhoades M."/>
            <person name="Jorgensen R."/>
            <person name="Joshi C."/>
            <person name="Kangasjarvi J."/>
            <person name="Karlsson J."/>
            <person name="Kelleher C."/>
            <person name="Kirkpatrick R."/>
            <person name="Kirst M."/>
            <person name="Kohler A."/>
            <person name="Kalluri U."/>
            <person name="Larimer F."/>
            <person name="Leebens-Mack J."/>
            <person name="Leple J.C."/>
            <person name="Locascio P."/>
            <person name="Lou Y."/>
            <person name="Lucas S."/>
            <person name="Martin F."/>
            <person name="Montanini B."/>
            <person name="Napoli C."/>
            <person name="Nelson D.R."/>
            <person name="Nelson C."/>
            <person name="Nieminen K."/>
            <person name="Nilsson O."/>
            <person name="Pereda V."/>
            <person name="Peter G."/>
            <person name="Philippe R."/>
            <person name="Pilate G."/>
            <person name="Poliakov A."/>
            <person name="Razumovskaya J."/>
            <person name="Richardson P."/>
            <person name="Rinaldi C."/>
            <person name="Ritland K."/>
            <person name="Rouze P."/>
            <person name="Ryaboy D."/>
            <person name="Schmutz J."/>
            <person name="Schrader J."/>
            <person name="Segerman B."/>
            <person name="Shin H."/>
            <person name="Siddiqui A."/>
            <person name="Sterky F."/>
            <person name="Terry A."/>
            <person name="Tsai C.J."/>
            <person name="Uberbacher E."/>
            <person name="Unneberg P."/>
            <person name="Vahala J."/>
            <person name="Wall K."/>
            <person name="Wessler S."/>
            <person name="Yang G."/>
            <person name="Yin T."/>
            <person name="Douglas C."/>
            <person name="Marra M."/>
            <person name="Sandberg G."/>
            <person name="Van de Peer Y."/>
            <person name="Rokhsar D."/>
        </authorList>
    </citation>
    <scope>NUCLEOTIDE SEQUENCE [LARGE SCALE GENOMIC DNA]</scope>
    <source>
        <strain evidence="2">cv. Nisqually</strain>
    </source>
</reference>
<sequence length="78" mass="8514">MPTRVAVHTVMCSCLFPVASFSTGTPAESTRENALSLCSISAAFIVKLRDRSSFCFGERVEQSAPQCCLWKEPVIRAS</sequence>